<accession>A0A1M5FK49</accession>
<evidence type="ECO:0008006" key="4">
    <source>
        <dbReference type="Google" id="ProtNLM"/>
    </source>
</evidence>
<evidence type="ECO:0000313" key="3">
    <source>
        <dbReference type="Proteomes" id="UP000184516"/>
    </source>
</evidence>
<dbReference type="STRING" id="468056.SAMN05443549_101811"/>
<dbReference type="Proteomes" id="UP000184516">
    <property type="component" value="Unassembled WGS sequence"/>
</dbReference>
<dbReference type="OrthoDB" id="727829at2"/>
<dbReference type="AlphaFoldDB" id="A0A1M5FK49"/>
<sequence length="612" mass="65517">MKTIQNQRSIYKLALAFMMLIFAVISCSKDDNFSDNVPDYTESIIQSFKVGTKYADINHTIGTITMTLPSGTDLKNVKPEIRLPESASVTPASGSTIDFSNGPVTFEVVSTNGAHRTYTASIGAYGDPKILSFSIAGKAGVINETNNTIAVEIGSQDGNLNNLAPSFVIAGGTTVDVASGVARNFTAPVVYTVLSNNGYTAKQYTVTVTQIQAPRIDSFVINGTVGIIDNAVNSIVVILPSGTNLSSLAPVITMPADQTVTPASGLAQNFSTGKVTYTVKNKENLTKVYDVTVSSIAPTKYAFLGLENDVNSLVDDDAKAAATWMQTTYGANFKYIKIADISAQNIGDVKVAMLYYLTPSENQNFSASPTDVSTMLPAALRAGASQANVLKSWVKGGGDMLIAGDPSPFVFSLGRVPANFGAARAPGNYVFSEFGCAGVSGCYDTGKDPSDVWGLGMRDANNSGNRRTHAIFNGLTFDGGAGNEYLPLQNSANREVRLIWWQHFDNILNPSCCGSDAAVKFEKTLTAVKFGTLRHIGDAFGYGAVEFKRTDLTNDASFDSQIPKDFKGHIFTISNTIVGYEWNSNGTVNAYQNNIKVFTKNIIDYLYSINND</sequence>
<keyword evidence="3" id="KW-1185">Reference proteome</keyword>
<feature type="chain" id="PRO_5012386640" description="DUF4960 domain-containing protein" evidence="1">
    <location>
        <begin position="29"/>
        <end position="612"/>
    </location>
</feature>
<dbReference type="PROSITE" id="PS51257">
    <property type="entry name" value="PROKAR_LIPOPROTEIN"/>
    <property type="match status" value="1"/>
</dbReference>
<keyword evidence="1" id="KW-0732">Signal</keyword>
<feature type="signal peptide" evidence="1">
    <location>
        <begin position="1"/>
        <end position="28"/>
    </location>
</feature>
<evidence type="ECO:0000313" key="2">
    <source>
        <dbReference type="EMBL" id="SHF91512.1"/>
    </source>
</evidence>
<gene>
    <name evidence="2" type="ORF">SAMN05443549_101811</name>
</gene>
<dbReference type="RefSeq" id="WP_073368079.1">
    <property type="nucleotide sequence ID" value="NZ_FQWB01000001.1"/>
</dbReference>
<proteinExistence type="predicted"/>
<evidence type="ECO:0000256" key="1">
    <source>
        <dbReference type="SAM" id="SignalP"/>
    </source>
</evidence>
<dbReference type="EMBL" id="FQWB01000001">
    <property type="protein sequence ID" value="SHF91512.1"/>
    <property type="molecule type" value="Genomic_DNA"/>
</dbReference>
<protein>
    <recommendedName>
        <fullName evidence="4">DUF4960 domain-containing protein</fullName>
    </recommendedName>
</protein>
<dbReference type="Gene3D" id="2.60.40.2340">
    <property type="match status" value="3"/>
</dbReference>
<reference evidence="3" key="1">
    <citation type="submission" date="2016-11" db="EMBL/GenBank/DDBJ databases">
        <authorList>
            <person name="Varghese N."/>
            <person name="Submissions S."/>
        </authorList>
    </citation>
    <scope>NUCLEOTIDE SEQUENCE [LARGE SCALE GENOMIC DNA]</scope>
    <source>
        <strain evidence="3">DSM 19978</strain>
    </source>
</reference>
<organism evidence="2 3">
    <name type="scientific">Flavobacterium fluvii</name>
    <dbReference type="NCBI Taxonomy" id="468056"/>
    <lineage>
        <taxon>Bacteria</taxon>
        <taxon>Pseudomonadati</taxon>
        <taxon>Bacteroidota</taxon>
        <taxon>Flavobacteriia</taxon>
        <taxon>Flavobacteriales</taxon>
        <taxon>Flavobacteriaceae</taxon>
        <taxon>Flavobacterium</taxon>
    </lineage>
</organism>
<name>A0A1M5FK49_9FLAO</name>